<dbReference type="eggNOG" id="ENOG50339YS">
    <property type="taxonomic scope" value="Bacteria"/>
</dbReference>
<evidence type="ECO:0000313" key="1">
    <source>
        <dbReference type="EMBL" id="GAK30405.1"/>
    </source>
</evidence>
<dbReference type="EMBL" id="DF820486">
    <property type="protein sequence ID" value="GAK30405.1"/>
    <property type="molecule type" value="Genomic_DNA"/>
</dbReference>
<dbReference type="AlphaFoldDB" id="A0A069CRL4"/>
<dbReference type="InterPro" id="IPR015947">
    <property type="entry name" value="PUA-like_sf"/>
</dbReference>
<name>A0A069CRL4_WEIOS</name>
<protein>
    <recommendedName>
        <fullName evidence="3">ASCH domain-containing protein</fullName>
    </recommendedName>
</protein>
<evidence type="ECO:0000313" key="2">
    <source>
        <dbReference type="Proteomes" id="UP000030643"/>
    </source>
</evidence>
<dbReference type="STRING" id="1329250.WOSG25_030010"/>
<sequence>MMKTFTVDPQYLVDIMLGQKVLDVRDTDTSYRGTVLVASNGIRQSGLPTRMAGALVNLNDVKPLNDGRFEWHFNLESLVRPFRVMGADGLFDVSTEIITEPVNWYDTAAENAAHAKIGAWIDGYVTEHPDLERIPRTDIPDEIAQMAISFDKWRLAYYPFIEKPNKQQKLAFRKVRYDVDEN</sequence>
<dbReference type="SUPFAM" id="SSF88697">
    <property type="entry name" value="PUA domain-like"/>
    <property type="match status" value="1"/>
</dbReference>
<keyword evidence="2" id="KW-1185">Reference proteome</keyword>
<dbReference type="Proteomes" id="UP000030643">
    <property type="component" value="Unassembled WGS sequence"/>
</dbReference>
<accession>A0A069CRL4</accession>
<gene>
    <name evidence="1" type="ORF">WOSG25_030010</name>
</gene>
<dbReference type="RefSeq" id="WP_242868508.1">
    <property type="nucleotide sequence ID" value="NZ_DF820486.1"/>
</dbReference>
<proteinExistence type="predicted"/>
<evidence type="ECO:0008006" key="3">
    <source>
        <dbReference type="Google" id="ProtNLM"/>
    </source>
</evidence>
<reference evidence="2" key="1">
    <citation type="journal article" date="2014" name="Genome Announc.">
        <title>Draft genome sequence of Weissella oryzae SG25T, isolated from fermented rice grains.</title>
        <authorList>
            <person name="Tanizawa Y."/>
            <person name="Fujisawa T."/>
            <person name="Mochizuki T."/>
            <person name="Kaminuma E."/>
            <person name="Suzuki Y."/>
            <person name="Nakamura Y."/>
            <person name="Tohno M."/>
        </authorList>
    </citation>
    <scope>NUCLEOTIDE SEQUENCE [LARGE SCALE GENOMIC DNA]</scope>
    <source>
        <strain evidence="2">DSM 25784 / JCM 18191 / LMG 30913 / SG25</strain>
    </source>
</reference>
<organism evidence="1 2">
    <name type="scientific">Weissella oryzae (strain DSM 25784 / JCM 18191 / LMG 30913 / SG25)</name>
    <dbReference type="NCBI Taxonomy" id="1329250"/>
    <lineage>
        <taxon>Bacteria</taxon>
        <taxon>Bacillati</taxon>
        <taxon>Bacillota</taxon>
        <taxon>Bacilli</taxon>
        <taxon>Lactobacillales</taxon>
        <taxon>Lactobacillaceae</taxon>
        <taxon>Weissella</taxon>
    </lineage>
</organism>